<keyword evidence="4" id="KW-1185">Reference proteome</keyword>
<dbReference type="Pfam" id="PF20700">
    <property type="entry name" value="Mutator"/>
    <property type="match status" value="1"/>
</dbReference>
<organism evidence="3 4">
    <name type="scientific">Pyrocoelia pectoralis</name>
    <dbReference type="NCBI Taxonomy" id="417401"/>
    <lineage>
        <taxon>Eukaryota</taxon>
        <taxon>Metazoa</taxon>
        <taxon>Ecdysozoa</taxon>
        <taxon>Arthropoda</taxon>
        <taxon>Hexapoda</taxon>
        <taxon>Insecta</taxon>
        <taxon>Pterygota</taxon>
        <taxon>Neoptera</taxon>
        <taxon>Endopterygota</taxon>
        <taxon>Coleoptera</taxon>
        <taxon>Polyphaga</taxon>
        <taxon>Elateriformia</taxon>
        <taxon>Elateroidea</taxon>
        <taxon>Lampyridae</taxon>
        <taxon>Lampyrinae</taxon>
        <taxon>Pyrocoelia</taxon>
    </lineage>
</organism>
<gene>
    <name evidence="3" type="ORF">RI129_011891</name>
</gene>
<name>A0AAN7V3M8_9COLE</name>
<comment type="caution">
    <text evidence="3">The sequence shown here is derived from an EMBL/GenBank/DDBJ whole genome shotgun (WGS) entry which is preliminary data.</text>
</comment>
<evidence type="ECO:0000313" key="4">
    <source>
        <dbReference type="Proteomes" id="UP001329430"/>
    </source>
</evidence>
<evidence type="ECO:0000313" key="3">
    <source>
        <dbReference type="EMBL" id="KAK5639399.1"/>
    </source>
</evidence>
<reference evidence="3 4" key="1">
    <citation type="journal article" date="2024" name="Insects">
        <title>An Improved Chromosome-Level Genome Assembly of the Firefly Pyrocoelia pectoralis.</title>
        <authorList>
            <person name="Fu X."/>
            <person name="Meyer-Rochow V.B."/>
            <person name="Ballantyne L."/>
            <person name="Zhu X."/>
        </authorList>
    </citation>
    <scope>NUCLEOTIDE SEQUENCE [LARGE SCALE GENOMIC DNA]</scope>
    <source>
        <strain evidence="3">XCY_ONT2</strain>
    </source>
</reference>
<dbReference type="InterPro" id="IPR049012">
    <property type="entry name" value="Mutator_transp_dom"/>
</dbReference>
<proteinExistence type="predicted"/>
<feature type="compositionally biased region" description="Basic residues" evidence="1">
    <location>
        <begin position="303"/>
        <end position="357"/>
    </location>
</feature>
<feature type="compositionally biased region" description="Polar residues" evidence="1">
    <location>
        <begin position="377"/>
        <end position="386"/>
    </location>
</feature>
<sequence>MGEMVFKKEVRRGIVSCFHYYCSTCEKDLKIYTHSENVRIETNKMLVWVANSVGIGYAQTEQLVNILNLPMMSSKYYRKIETIVGEEWELILQKEMTAAGEEERRQAIEAGNLEKGIPFITVIIDGGWAKRSYGHGFRKKTGKLLFLGTRRILKTHIPRLSIAVRSAISNNSKEGSDLQQLRQDLKNGPYHVFGDHKNCRIQYCKRQDKQEMNHVPLLQQSDIFSEISHRLTTNTTTNYAERYMSLVSKFSGGKRVNYCQRGSYFRRCVGAGLSYNNGPSWHNSCKKSTKVQEVHKTAKRVEKVHKRARKVHKTAKVQKKCKNSAKNRKSAKKEKKKMCKKGQKKQKKQKKRQKKKESRNVQKGQKSAKQAEKCEKSAQTAKSAKK</sequence>
<dbReference type="AlphaFoldDB" id="A0AAN7V3M8"/>
<feature type="domain" description="Mutator-like transposase" evidence="2">
    <location>
        <begin position="3"/>
        <end position="149"/>
    </location>
</feature>
<protein>
    <recommendedName>
        <fullName evidence="2">Mutator-like transposase domain-containing protein</fullName>
    </recommendedName>
</protein>
<evidence type="ECO:0000256" key="1">
    <source>
        <dbReference type="SAM" id="MobiDB-lite"/>
    </source>
</evidence>
<feature type="region of interest" description="Disordered" evidence="1">
    <location>
        <begin position="303"/>
        <end position="386"/>
    </location>
</feature>
<evidence type="ECO:0000259" key="2">
    <source>
        <dbReference type="Pfam" id="PF20700"/>
    </source>
</evidence>
<accession>A0AAN7V3M8</accession>
<dbReference type="EMBL" id="JAVRBK010000009">
    <property type="protein sequence ID" value="KAK5639399.1"/>
    <property type="molecule type" value="Genomic_DNA"/>
</dbReference>
<dbReference type="Proteomes" id="UP001329430">
    <property type="component" value="Chromosome 9"/>
</dbReference>